<dbReference type="GO" id="GO:0043565">
    <property type="term" value="F:sequence-specific DNA binding"/>
    <property type="evidence" value="ECO:0007669"/>
    <property type="project" value="InterPro"/>
</dbReference>
<dbReference type="Gene3D" id="3.30.450.20">
    <property type="entry name" value="PAS domain"/>
    <property type="match status" value="1"/>
</dbReference>
<dbReference type="Gene3D" id="3.40.50.300">
    <property type="entry name" value="P-loop containing nucleotide triphosphate hydrolases"/>
    <property type="match status" value="1"/>
</dbReference>
<dbReference type="GO" id="GO:0005524">
    <property type="term" value="F:ATP binding"/>
    <property type="evidence" value="ECO:0007669"/>
    <property type="project" value="UniProtKB-KW"/>
</dbReference>
<dbReference type="Pfam" id="PF02954">
    <property type="entry name" value="HTH_8"/>
    <property type="match status" value="1"/>
</dbReference>
<dbReference type="AlphaFoldDB" id="A0A7C6Z4E4"/>
<proteinExistence type="predicted"/>
<feature type="domain" description="Sigma-54 factor interaction" evidence="7">
    <location>
        <begin position="256"/>
        <end position="486"/>
    </location>
</feature>
<feature type="coiled-coil region" evidence="6">
    <location>
        <begin position="222"/>
        <end position="249"/>
    </location>
</feature>
<comment type="caution">
    <text evidence="8">The sequence shown here is derived from an EMBL/GenBank/DDBJ whole genome shotgun (WGS) entry which is preliminary data.</text>
</comment>
<evidence type="ECO:0000256" key="5">
    <source>
        <dbReference type="ARBA" id="ARBA00023163"/>
    </source>
</evidence>
<dbReference type="SUPFAM" id="SSF52540">
    <property type="entry name" value="P-loop containing nucleoside triphosphate hydrolases"/>
    <property type="match status" value="1"/>
</dbReference>
<dbReference type="InterPro" id="IPR025944">
    <property type="entry name" value="Sigma_54_int_dom_CS"/>
</dbReference>
<dbReference type="Gene3D" id="1.10.8.60">
    <property type="match status" value="1"/>
</dbReference>
<dbReference type="CDD" id="cd00009">
    <property type="entry name" value="AAA"/>
    <property type="match status" value="1"/>
</dbReference>
<dbReference type="InterPro" id="IPR058031">
    <property type="entry name" value="AAA_lid_NorR"/>
</dbReference>
<dbReference type="PROSITE" id="PS00688">
    <property type="entry name" value="SIGMA54_INTERACT_3"/>
    <property type="match status" value="1"/>
</dbReference>
<dbReference type="GO" id="GO:0006355">
    <property type="term" value="P:regulation of DNA-templated transcription"/>
    <property type="evidence" value="ECO:0007669"/>
    <property type="project" value="InterPro"/>
</dbReference>
<dbReference type="InterPro" id="IPR003593">
    <property type="entry name" value="AAA+_ATPase"/>
</dbReference>
<dbReference type="Pfam" id="PF25601">
    <property type="entry name" value="AAA_lid_14"/>
    <property type="match status" value="1"/>
</dbReference>
<evidence type="ECO:0000256" key="4">
    <source>
        <dbReference type="ARBA" id="ARBA00023125"/>
    </source>
</evidence>
<dbReference type="InterPro" id="IPR025662">
    <property type="entry name" value="Sigma_54_int_dom_ATP-bd_1"/>
</dbReference>
<name>A0A7C6Z4E4_9FIRM</name>
<dbReference type="InterPro" id="IPR027417">
    <property type="entry name" value="P-loop_NTPase"/>
</dbReference>
<keyword evidence="2" id="KW-0067">ATP-binding</keyword>
<dbReference type="InterPro" id="IPR002197">
    <property type="entry name" value="HTH_Fis"/>
</dbReference>
<evidence type="ECO:0000256" key="6">
    <source>
        <dbReference type="SAM" id="Coils"/>
    </source>
</evidence>
<keyword evidence="3" id="KW-0805">Transcription regulation</keyword>
<evidence type="ECO:0000256" key="3">
    <source>
        <dbReference type="ARBA" id="ARBA00023015"/>
    </source>
</evidence>
<dbReference type="InterPro" id="IPR035965">
    <property type="entry name" value="PAS-like_dom_sf"/>
</dbReference>
<evidence type="ECO:0000259" key="7">
    <source>
        <dbReference type="PROSITE" id="PS50045"/>
    </source>
</evidence>
<dbReference type="PRINTS" id="PR01590">
    <property type="entry name" value="HTHFIS"/>
</dbReference>
<dbReference type="Gene3D" id="1.10.10.60">
    <property type="entry name" value="Homeodomain-like"/>
    <property type="match status" value="1"/>
</dbReference>
<dbReference type="FunFam" id="3.40.50.300:FF:000006">
    <property type="entry name" value="DNA-binding transcriptional regulator NtrC"/>
    <property type="match status" value="1"/>
</dbReference>
<dbReference type="SMART" id="SM00091">
    <property type="entry name" value="PAS"/>
    <property type="match status" value="2"/>
</dbReference>
<dbReference type="SUPFAM" id="SSF55785">
    <property type="entry name" value="PYP-like sensor domain (PAS domain)"/>
    <property type="match status" value="1"/>
</dbReference>
<keyword evidence="1" id="KW-0547">Nucleotide-binding</keyword>
<sequence>MRVETVVARILNTGCVLIDGWGVVCSIDWEVAQLLHVEPSEVLGHRLTEIFPETRLLEVLVTQQQLLTEQVINKRKVRVGYYPVTTVQDFSGVVMVVEPLSPVPPENQEHQALIDLYEGILSELPLGLAVVNRQGRVVFMNDYYSQSMECSSEVLMGLPLQKHVPFSKIAEILRIGKPRLQIDIEYRGKVFLLSESPIVSRGQTIGGISKVLSREEIEGQDFRSLTQRVQVLENKLLFYKEELLELRSQRSPLDEIQGKSSEMLKLKQVVERVAQHDANVLITGESGTGKGLVAQTIHQLSPRKEEPFIKINCAAIPESLLESELFGYEEGAFTGALKGGKPGKFELAQGGTIFLDEIGDMPLTMQAKILRVLQEKSFERIGGSKTLTVNVRIIAATHRNLVKLIDEGQFRLDLYYRIAVISMDLPPLRKRPLDIQPLAAEIIQKLQVKYGRPIHGLTTKAEKILHNYSWPGNVRELENVLEYSFNFLEPGERVIAESHLPSHIIQLTSSSKEVRKPLSRDANPLPDTQPVNISLEDAVAKAEIEAILRALELTQGNKQAAARVLGIHVSGLYQKLKKYADSIES</sequence>
<protein>
    <submittedName>
        <fullName evidence="8">Sigma 54-interacting transcriptional regulator</fullName>
    </submittedName>
</protein>
<dbReference type="SUPFAM" id="SSF46689">
    <property type="entry name" value="Homeodomain-like"/>
    <property type="match status" value="1"/>
</dbReference>
<dbReference type="Pfam" id="PF00158">
    <property type="entry name" value="Sigma54_activat"/>
    <property type="match status" value="1"/>
</dbReference>
<dbReference type="InterPro" id="IPR002078">
    <property type="entry name" value="Sigma_54_int"/>
</dbReference>
<dbReference type="InterPro" id="IPR025943">
    <property type="entry name" value="Sigma_54_int_dom_ATP-bd_2"/>
</dbReference>
<gene>
    <name evidence="8" type="ORF">GX523_08485</name>
</gene>
<dbReference type="EMBL" id="DUTF01000194">
    <property type="protein sequence ID" value="HHY26766.1"/>
    <property type="molecule type" value="Genomic_DNA"/>
</dbReference>
<dbReference type="PROSITE" id="PS00675">
    <property type="entry name" value="SIGMA54_INTERACT_1"/>
    <property type="match status" value="1"/>
</dbReference>
<dbReference type="Proteomes" id="UP000553059">
    <property type="component" value="Unassembled WGS sequence"/>
</dbReference>
<evidence type="ECO:0000313" key="8">
    <source>
        <dbReference type="EMBL" id="HHY26766.1"/>
    </source>
</evidence>
<dbReference type="SMART" id="SM00382">
    <property type="entry name" value="AAA"/>
    <property type="match status" value="1"/>
</dbReference>
<evidence type="ECO:0000256" key="2">
    <source>
        <dbReference type="ARBA" id="ARBA00022840"/>
    </source>
</evidence>
<accession>A0A7C6Z4E4</accession>
<organism evidence="8 9">
    <name type="scientific">Desulfitobacterium dehalogenans</name>
    <dbReference type="NCBI Taxonomy" id="36854"/>
    <lineage>
        <taxon>Bacteria</taxon>
        <taxon>Bacillati</taxon>
        <taxon>Bacillota</taxon>
        <taxon>Clostridia</taxon>
        <taxon>Eubacteriales</taxon>
        <taxon>Desulfitobacteriaceae</taxon>
        <taxon>Desulfitobacterium</taxon>
    </lineage>
</organism>
<dbReference type="InterPro" id="IPR000014">
    <property type="entry name" value="PAS"/>
</dbReference>
<keyword evidence="4" id="KW-0238">DNA-binding</keyword>
<dbReference type="PROSITE" id="PS50045">
    <property type="entry name" value="SIGMA54_INTERACT_4"/>
    <property type="match status" value="1"/>
</dbReference>
<keyword evidence="6" id="KW-0175">Coiled coil</keyword>
<dbReference type="PROSITE" id="PS00676">
    <property type="entry name" value="SIGMA54_INTERACT_2"/>
    <property type="match status" value="1"/>
</dbReference>
<evidence type="ECO:0000313" key="9">
    <source>
        <dbReference type="Proteomes" id="UP000553059"/>
    </source>
</evidence>
<keyword evidence="5" id="KW-0804">Transcription</keyword>
<evidence type="ECO:0000256" key="1">
    <source>
        <dbReference type="ARBA" id="ARBA00022741"/>
    </source>
</evidence>
<dbReference type="PANTHER" id="PTHR32071">
    <property type="entry name" value="TRANSCRIPTIONAL REGULATORY PROTEIN"/>
    <property type="match status" value="1"/>
</dbReference>
<reference evidence="8 9" key="1">
    <citation type="journal article" date="2020" name="Biotechnol. Biofuels">
        <title>New insights from the biogas microbiome by comprehensive genome-resolved metagenomics of nearly 1600 species originating from multiple anaerobic digesters.</title>
        <authorList>
            <person name="Campanaro S."/>
            <person name="Treu L."/>
            <person name="Rodriguez-R L.M."/>
            <person name="Kovalovszki A."/>
            <person name="Ziels R.M."/>
            <person name="Maus I."/>
            <person name="Zhu X."/>
            <person name="Kougias P.G."/>
            <person name="Basile A."/>
            <person name="Luo G."/>
            <person name="Schluter A."/>
            <person name="Konstantinidis K.T."/>
            <person name="Angelidaki I."/>
        </authorList>
    </citation>
    <scope>NUCLEOTIDE SEQUENCE [LARGE SCALE GENOMIC DNA]</scope>
    <source>
        <strain evidence="8">AS05jafATM_4</strain>
    </source>
</reference>
<dbReference type="InterPro" id="IPR009057">
    <property type="entry name" value="Homeodomain-like_sf"/>
</dbReference>